<dbReference type="GO" id="GO:0005737">
    <property type="term" value="C:cytoplasm"/>
    <property type="evidence" value="ECO:0007669"/>
    <property type="project" value="UniProtKB-SubCell"/>
</dbReference>
<dbReference type="InterPro" id="IPR046886">
    <property type="entry name" value="RsmE_MTase_dom"/>
</dbReference>
<feature type="domain" description="Ribosomal RNA small subunit methyltransferase E methyltransferase" evidence="11">
    <location>
        <begin position="81"/>
        <end position="236"/>
    </location>
</feature>
<name>A0A4R9LXQ1_9LEPT</name>
<dbReference type="RefSeq" id="WP_135761145.1">
    <property type="nucleotide sequence ID" value="NZ_RQHW01000047.1"/>
</dbReference>
<dbReference type="AlphaFoldDB" id="A0A4R9LXQ1"/>
<dbReference type="Proteomes" id="UP000298058">
    <property type="component" value="Unassembled WGS sequence"/>
</dbReference>
<evidence type="ECO:0000256" key="3">
    <source>
        <dbReference type="ARBA" id="ARBA00022490"/>
    </source>
</evidence>
<dbReference type="InterPro" id="IPR029028">
    <property type="entry name" value="Alpha/beta_knot_MTases"/>
</dbReference>
<dbReference type="NCBIfam" id="TIGR00046">
    <property type="entry name" value="RsmE family RNA methyltransferase"/>
    <property type="match status" value="1"/>
</dbReference>
<evidence type="ECO:0000256" key="6">
    <source>
        <dbReference type="ARBA" id="ARBA00022679"/>
    </source>
</evidence>
<dbReference type="SUPFAM" id="SSF75217">
    <property type="entry name" value="alpha/beta knot"/>
    <property type="match status" value="1"/>
</dbReference>
<evidence type="ECO:0000256" key="8">
    <source>
        <dbReference type="ARBA" id="ARBA00025699"/>
    </source>
</evidence>
<evidence type="ECO:0000256" key="9">
    <source>
        <dbReference type="ARBA" id="ARBA00047944"/>
    </source>
</evidence>
<accession>A0A4R9LXQ1</accession>
<evidence type="ECO:0000256" key="1">
    <source>
        <dbReference type="ARBA" id="ARBA00004496"/>
    </source>
</evidence>
<reference evidence="12" key="1">
    <citation type="journal article" date="2019" name="PLoS Negl. Trop. Dis.">
        <title>Revisiting the worldwide diversity of Leptospira species in the environment.</title>
        <authorList>
            <person name="Vincent A.T."/>
            <person name="Schiettekatte O."/>
            <person name="Bourhy P."/>
            <person name="Veyrier F.J."/>
            <person name="Picardeau M."/>
        </authorList>
    </citation>
    <scope>NUCLEOTIDE SEQUENCE [LARGE SCALE GENOMIC DNA]</scope>
    <source>
        <strain evidence="12">201300427</strain>
    </source>
</reference>
<comment type="function">
    <text evidence="8 10">Specifically methylates the N3 position of the uracil ring of uridine 1498 (m3U1498) in 16S rRNA. Acts on the fully assembled 30S ribosomal subunit.</text>
</comment>
<dbReference type="EMBL" id="RQHW01000047">
    <property type="protein sequence ID" value="TGN18462.1"/>
    <property type="molecule type" value="Genomic_DNA"/>
</dbReference>
<evidence type="ECO:0000256" key="4">
    <source>
        <dbReference type="ARBA" id="ARBA00022552"/>
    </source>
</evidence>
<protein>
    <recommendedName>
        <fullName evidence="10">Ribosomal RNA small subunit methyltransferase E</fullName>
        <ecNumber evidence="10">2.1.1.193</ecNumber>
    </recommendedName>
</protein>
<keyword evidence="5 10" id="KW-0489">Methyltransferase</keyword>
<gene>
    <name evidence="12" type="ORF">EHS15_13795</name>
</gene>
<dbReference type="Pfam" id="PF04452">
    <property type="entry name" value="Methyltrans_RNA"/>
    <property type="match status" value="1"/>
</dbReference>
<evidence type="ECO:0000256" key="2">
    <source>
        <dbReference type="ARBA" id="ARBA00005528"/>
    </source>
</evidence>
<dbReference type="PIRSF" id="PIRSF015601">
    <property type="entry name" value="MTase_slr0722"/>
    <property type="match status" value="1"/>
</dbReference>
<keyword evidence="7 10" id="KW-0949">S-adenosyl-L-methionine</keyword>
<keyword evidence="3 10" id="KW-0963">Cytoplasm</keyword>
<evidence type="ECO:0000256" key="10">
    <source>
        <dbReference type="PIRNR" id="PIRNR015601"/>
    </source>
</evidence>
<comment type="similarity">
    <text evidence="2 10">Belongs to the RNA methyltransferase RsmE family.</text>
</comment>
<dbReference type="Gene3D" id="3.40.1280.10">
    <property type="match status" value="1"/>
</dbReference>
<dbReference type="OrthoDB" id="344692at2"/>
<dbReference type="PANTHER" id="PTHR30027:SF3">
    <property type="entry name" value="16S RRNA (URACIL(1498)-N(3))-METHYLTRANSFERASE"/>
    <property type="match status" value="1"/>
</dbReference>
<dbReference type="InterPro" id="IPR006700">
    <property type="entry name" value="RsmE"/>
</dbReference>
<keyword evidence="13" id="KW-1185">Reference proteome</keyword>
<evidence type="ECO:0000256" key="7">
    <source>
        <dbReference type="ARBA" id="ARBA00022691"/>
    </source>
</evidence>
<proteinExistence type="inferred from homology"/>
<sequence length="248" mass="28492">MNWIILKVSDEEKKTSLSITGAKKDHIINILKKKEGDLLKLILPGSGKFTFQIETITGSEIKGKIISQETEKQIHKFECTKVFFALPRPQTGKKIFHLCGVYGMGEICFIHPKSQNKEFWTSPLYNGGEWEEIESGLSQSGNIFPTAFSYHKQENWKEYLGPSENVFIFDGTGVPFESHREEIVTKALSRQKLNFCFGPESGWPQKDLDEFKFRNYRLVSLGSLVLRTEFAFHAFLHQTRTWLETDSA</sequence>
<keyword evidence="4 10" id="KW-0698">rRNA processing</keyword>
<dbReference type="GO" id="GO:0070042">
    <property type="term" value="F:rRNA (uridine-N3-)-methyltransferase activity"/>
    <property type="evidence" value="ECO:0007669"/>
    <property type="project" value="TreeGrafter"/>
</dbReference>
<evidence type="ECO:0000313" key="13">
    <source>
        <dbReference type="Proteomes" id="UP000298058"/>
    </source>
</evidence>
<comment type="subcellular location">
    <subcellularLocation>
        <location evidence="1 10">Cytoplasm</location>
    </subcellularLocation>
</comment>
<comment type="catalytic activity">
    <reaction evidence="9 10">
        <text>uridine(1498) in 16S rRNA + S-adenosyl-L-methionine = N(3)-methyluridine(1498) in 16S rRNA + S-adenosyl-L-homocysteine + H(+)</text>
        <dbReference type="Rhea" id="RHEA:42920"/>
        <dbReference type="Rhea" id="RHEA-COMP:10283"/>
        <dbReference type="Rhea" id="RHEA-COMP:10284"/>
        <dbReference type="ChEBI" id="CHEBI:15378"/>
        <dbReference type="ChEBI" id="CHEBI:57856"/>
        <dbReference type="ChEBI" id="CHEBI:59789"/>
        <dbReference type="ChEBI" id="CHEBI:65315"/>
        <dbReference type="ChEBI" id="CHEBI:74502"/>
        <dbReference type="EC" id="2.1.1.193"/>
    </reaction>
</comment>
<comment type="caution">
    <text evidence="12">The sequence shown here is derived from an EMBL/GenBank/DDBJ whole genome shotgun (WGS) entry which is preliminary data.</text>
</comment>
<keyword evidence="6 10" id="KW-0808">Transferase</keyword>
<evidence type="ECO:0000313" key="12">
    <source>
        <dbReference type="EMBL" id="TGN18462.1"/>
    </source>
</evidence>
<dbReference type="PANTHER" id="PTHR30027">
    <property type="entry name" value="RIBOSOMAL RNA SMALL SUBUNIT METHYLTRANSFERASE E"/>
    <property type="match status" value="1"/>
</dbReference>
<organism evidence="12 13">
    <name type="scientific">Leptospira idonii</name>
    <dbReference type="NCBI Taxonomy" id="1193500"/>
    <lineage>
        <taxon>Bacteria</taxon>
        <taxon>Pseudomonadati</taxon>
        <taxon>Spirochaetota</taxon>
        <taxon>Spirochaetia</taxon>
        <taxon>Leptospirales</taxon>
        <taxon>Leptospiraceae</taxon>
        <taxon>Leptospira</taxon>
    </lineage>
</organism>
<evidence type="ECO:0000259" key="11">
    <source>
        <dbReference type="Pfam" id="PF04452"/>
    </source>
</evidence>
<dbReference type="EC" id="2.1.1.193" evidence="10"/>
<evidence type="ECO:0000256" key="5">
    <source>
        <dbReference type="ARBA" id="ARBA00022603"/>
    </source>
</evidence>
<dbReference type="InterPro" id="IPR029026">
    <property type="entry name" value="tRNA_m1G_MTases_N"/>
</dbReference>
<dbReference type="GO" id="GO:0070475">
    <property type="term" value="P:rRNA base methylation"/>
    <property type="evidence" value="ECO:0007669"/>
    <property type="project" value="TreeGrafter"/>
</dbReference>